<protein>
    <submittedName>
        <fullName evidence="9">Type II toxin-antitoxin system VapC family toxin</fullName>
    </submittedName>
</protein>
<dbReference type="SUPFAM" id="SSF88723">
    <property type="entry name" value="PIN domain-like"/>
    <property type="match status" value="1"/>
</dbReference>
<evidence type="ECO:0000256" key="5">
    <source>
        <dbReference type="ARBA" id="ARBA00022801"/>
    </source>
</evidence>
<sequence>MPAPNRLLLDTDIVIHLLKKRSDVLEFFIDMHEQGTQFYLSPIVIAEIYVGAFKKEHTEIEAFFNLCIRLTLDAKTAKQAGLFAAQYRKAYQGISLEDYLLAATAEQLNCPLWTLNKKHYPMNEIVLFEGL</sequence>
<feature type="domain" description="PIN" evidence="8">
    <location>
        <begin position="8"/>
        <end position="119"/>
    </location>
</feature>
<dbReference type="CDD" id="cd18741">
    <property type="entry name" value="PIN_VapC4-5_FitB-like"/>
    <property type="match status" value="1"/>
</dbReference>
<evidence type="ECO:0000256" key="4">
    <source>
        <dbReference type="ARBA" id="ARBA00022723"/>
    </source>
</evidence>
<dbReference type="Proteomes" id="UP000676649">
    <property type="component" value="Chromosome"/>
</dbReference>
<dbReference type="InterPro" id="IPR002716">
    <property type="entry name" value="PIN_dom"/>
</dbReference>
<dbReference type="AlphaFoldDB" id="A0A975MQI9"/>
<keyword evidence="5" id="KW-0378">Hydrolase</keyword>
<evidence type="ECO:0000256" key="6">
    <source>
        <dbReference type="ARBA" id="ARBA00022842"/>
    </source>
</evidence>
<dbReference type="GO" id="GO:0004518">
    <property type="term" value="F:nuclease activity"/>
    <property type="evidence" value="ECO:0007669"/>
    <property type="project" value="UniProtKB-KW"/>
</dbReference>
<dbReference type="PANTHER" id="PTHR33653:SF1">
    <property type="entry name" value="RIBONUCLEASE VAPC2"/>
    <property type="match status" value="1"/>
</dbReference>
<evidence type="ECO:0000259" key="8">
    <source>
        <dbReference type="Pfam" id="PF01850"/>
    </source>
</evidence>
<comment type="cofactor">
    <cofactor evidence="1">
        <name>Mg(2+)</name>
        <dbReference type="ChEBI" id="CHEBI:18420"/>
    </cofactor>
</comment>
<dbReference type="InterPro" id="IPR050556">
    <property type="entry name" value="Type_II_TA_system_RNase"/>
</dbReference>
<reference evidence="9" key="1">
    <citation type="submission" date="2021-04" db="EMBL/GenBank/DDBJ databases">
        <title>Draft genome sequence data of methanotrophic Methylovulum sp. strain S1L and Methylomonas sp. strain S2AM isolated from boreal lake water columns.</title>
        <authorList>
            <person name="Rissanen A.J."/>
            <person name="Mangayil R."/>
            <person name="Svenning M.M."/>
            <person name="Khanongnuch R."/>
        </authorList>
    </citation>
    <scope>NUCLEOTIDE SEQUENCE</scope>
    <source>
        <strain evidence="9">S2AM</strain>
    </source>
</reference>
<dbReference type="KEGG" id="mpad:KEF85_05560"/>
<accession>A0A975MQI9</accession>
<name>A0A975MQI9_9GAMM</name>
<keyword evidence="4" id="KW-0479">Metal-binding</keyword>
<keyword evidence="2" id="KW-1277">Toxin-antitoxin system</keyword>
<keyword evidence="3" id="KW-0540">Nuclease</keyword>
<dbReference type="Gene3D" id="3.40.50.1010">
    <property type="entry name" value="5'-nuclease"/>
    <property type="match status" value="1"/>
</dbReference>
<dbReference type="GO" id="GO:0016787">
    <property type="term" value="F:hydrolase activity"/>
    <property type="evidence" value="ECO:0007669"/>
    <property type="project" value="UniProtKB-KW"/>
</dbReference>
<dbReference type="GO" id="GO:0046872">
    <property type="term" value="F:metal ion binding"/>
    <property type="evidence" value="ECO:0007669"/>
    <property type="project" value="UniProtKB-KW"/>
</dbReference>
<dbReference type="EMBL" id="CP073754">
    <property type="protein sequence ID" value="QWF71924.1"/>
    <property type="molecule type" value="Genomic_DNA"/>
</dbReference>
<dbReference type="Pfam" id="PF01850">
    <property type="entry name" value="PIN"/>
    <property type="match status" value="1"/>
</dbReference>
<organism evidence="9 10">
    <name type="scientific">Methylomonas paludis</name>
    <dbReference type="NCBI Taxonomy" id="1173101"/>
    <lineage>
        <taxon>Bacteria</taxon>
        <taxon>Pseudomonadati</taxon>
        <taxon>Pseudomonadota</taxon>
        <taxon>Gammaproteobacteria</taxon>
        <taxon>Methylococcales</taxon>
        <taxon>Methylococcaceae</taxon>
        <taxon>Methylomonas</taxon>
    </lineage>
</organism>
<dbReference type="PANTHER" id="PTHR33653">
    <property type="entry name" value="RIBONUCLEASE VAPC2"/>
    <property type="match status" value="1"/>
</dbReference>
<dbReference type="RefSeq" id="WP_215583780.1">
    <property type="nucleotide sequence ID" value="NZ_CP073754.1"/>
</dbReference>
<evidence type="ECO:0000313" key="10">
    <source>
        <dbReference type="Proteomes" id="UP000676649"/>
    </source>
</evidence>
<dbReference type="InterPro" id="IPR029060">
    <property type="entry name" value="PIN-like_dom_sf"/>
</dbReference>
<evidence type="ECO:0000313" key="9">
    <source>
        <dbReference type="EMBL" id="QWF71924.1"/>
    </source>
</evidence>
<keyword evidence="6" id="KW-0460">Magnesium</keyword>
<keyword evidence="10" id="KW-1185">Reference proteome</keyword>
<proteinExistence type="inferred from homology"/>
<evidence type="ECO:0000256" key="2">
    <source>
        <dbReference type="ARBA" id="ARBA00022649"/>
    </source>
</evidence>
<evidence type="ECO:0000256" key="1">
    <source>
        <dbReference type="ARBA" id="ARBA00001946"/>
    </source>
</evidence>
<gene>
    <name evidence="9" type="ORF">KEF85_05560</name>
</gene>
<comment type="similarity">
    <text evidence="7">Belongs to the PINc/VapC protein family.</text>
</comment>
<evidence type="ECO:0000256" key="7">
    <source>
        <dbReference type="ARBA" id="ARBA00038093"/>
    </source>
</evidence>
<evidence type="ECO:0000256" key="3">
    <source>
        <dbReference type="ARBA" id="ARBA00022722"/>
    </source>
</evidence>